<dbReference type="AlphaFoldDB" id="A0A8B8ZUT2"/>
<name>A0A8B8ZUT2_PHODC</name>
<sequence length="164" mass="19371">MELSRKLEACEQKRRSLQDQLSELERCWKPLSVLFELRDFEALEIHRSLQNCLEKKNAVDKRYAELTATIIETPSRLRFLHKGNKDMENQINTAAAIVESLRRNNEKKRIDLLITENKVEGFSEMKRRLLMQLSGQRYCQRAETQASTSASAKVRKAFHWHYFN</sequence>
<dbReference type="GeneID" id="113461671"/>
<gene>
    <name evidence="2" type="primary">LOC113461671</name>
</gene>
<organism evidence="1 2">
    <name type="scientific">Phoenix dactylifera</name>
    <name type="common">Date palm</name>
    <dbReference type="NCBI Taxonomy" id="42345"/>
    <lineage>
        <taxon>Eukaryota</taxon>
        <taxon>Viridiplantae</taxon>
        <taxon>Streptophyta</taxon>
        <taxon>Embryophyta</taxon>
        <taxon>Tracheophyta</taxon>
        <taxon>Spermatophyta</taxon>
        <taxon>Magnoliopsida</taxon>
        <taxon>Liliopsida</taxon>
        <taxon>Arecaceae</taxon>
        <taxon>Coryphoideae</taxon>
        <taxon>Phoeniceae</taxon>
        <taxon>Phoenix</taxon>
    </lineage>
</organism>
<evidence type="ECO:0000313" key="1">
    <source>
        <dbReference type="Proteomes" id="UP000228380"/>
    </source>
</evidence>
<dbReference type="RefSeq" id="XP_038975144.1">
    <property type="nucleotide sequence ID" value="XM_039119216.1"/>
</dbReference>
<dbReference type="OrthoDB" id="10316496at2759"/>
<accession>A0A8B8ZUT2</accession>
<dbReference type="KEGG" id="pda:113461671"/>
<dbReference type="Proteomes" id="UP000228380">
    <property type="component" value="Unplaced"/>
</dbReference>
<protein>
    <submittedName>
        <fullName evidence="2">Uncharacterized protein LOC113461671 isoform X1</fullName>
    </submittedName>
</protein>
<keyword evidence="1" id="KW-1185">Reference proteome</keyword>
<reference evidence="2" key="1">
    <citation type="submission" date="2025-08" db="UniProtKB">
        <authorList>
            <consortium name="RefSeq"/>
        </authorList>
    </citation>
    <scope>IDENTIFICATION</scope>
    <source>
        <tissue evidence="2">Young leaves</tissue>
    </source>
</reference>
<evidence type="ECO:0000313" key="2">
    <source>
        <dbReference type="RefSeq" id="XP_038975144.1"/>
    </source>
</evidence>
<proteinExistence type="predicted"/>